<organism evidence="11 12">
    <name type="scientific">Ophiocordyceps unilateralis</name>
    <name type="common">Zombie-ant fungus</name>
    <name type="synonym">Torrubia unilateralis</name>
    <dbReference type="NCBI Taxonomy" id="268505"/>
    <lineage>
        <taxon>Eukaryota</taxon>
        <taxon>Fungi</taxon>
        <taxon>Dikarya</taxon>
        <taxon>Ascomycota</taxon>
        <taxon>Pezizomycotina</taxon>
        <taxon>Sordariomycetes</taxon>
        <taxon>Hypocreomycetidae</taxon>
        <taxon>Hypocreales</taxon>
        <taxon>Ophiocordycipitaceae</taxon>
        <taxon>Ophiocordyceps</taxon>
    </lineage>
</organism>
<proteinExistence type="inferred from homology"/>
<keyword evidence="4 10" id="KW-0812">Transmembrane</keyword>
<dbReference type="Pfam" id="PF06703">
    <property type="entry name" value="SPC25"/>
    <property type="match status" value="1"/>
</dbReference>
<feature type="transmembrane region" description="Helical" evidence="10">
    <location>
        <begin position="41"/>
        <end position="59"/>
    </location>
</feature>
<evidence type="ECO:0000313" key="11">
    <source>
        <dbReference type="EMBL" id="PFH61756.1"/>
    </source>
</evidence>
<evidence type="ECO:0000256" key="1">
    <source>
        <dbReference type="ARBA" id="ARBA00004477"/>
    </source>
</evidence>
<protein>
    <recommendedName>
        <fullName evidence="3">Signal peptidase complex subunit 2</fullName>
    </recommendedName>
</protein>
<evidence type="ECO:0000256" key="5">
    <source>
        <dbReference type="ARBA" id="ARBA00022824"/>
    </source>
</evidence>
<comment type="similarity">
    <text evidence="2">Belongs to the SPCS2 family.</text>
</comment>
<dbReference type="GO" id="GO:0005787">
    <property type="term" value="C:signal peptidase complex"/>
    <property type="evidence" value="ECO:0007669"/>
    <property type="project" value="InterPro"/>
</dbReference>
<evidence type="ECO:0000256" key="3">
    <source>
        <dbReference type="ARBA" id="ARBA00017057"/>
    </source>
</evidence>
<feature type="transmembrane region" description="Helical" evidence="10">
    <location>
        <begin position="71"/>
        <end position="90"/>
    </location>
</feature>
<keyword evidence="6 10" id="KW-1133">Transmembrane helix</keyword>
<evidence type="ECO:0000256" key="9">
    <source>
        <dbReference type="SAM" id="MobiDB-lite"/>
    </source>
</evidence>
<dbReference type="GO" id="GO:0045047">
    <property type="term" value="P:protein targeting to ER"/>
    <property type="evidence" value="ECO:0007669"/>
    <property type="project" value="TreeGrafter"/>
</dbReference>
<evidence type="ECO:0000256" key="4">
    <source>
        <dbReference type="ARBA" id="ARBA00022692"/>
    </source>
</evidence>
<dbReference type="GO" id="GO:0006465">
    <property type="term" value="P:signal peptide processing"/>
    <property type="evidence" value="ECO:0007669"/>
    <property type="project" value="InterPro"/>
</dbReference>
<gene>
    <name evidence="11" type="ORF">XA68_16376</name>
</gene>
<keyword evidence="5" id="KW-0256">Endoplasmic reticulum</keyword>
<reference evidence="11 12" key="1">
    <citation type="journal article" date="2015" name="BMC Genomics">
        <title>Gene expression during zombie ant biting behavior reflects the complexity underlying fungal parasitic behavioral manipulation.</title>
        <authorList>
            <person name="de Bekker C."/>
            <person name="Ohm R.A."/>
            <person name="Loreto R.G."/>
            <person name="Sebastian A."/>
            <person name="Albert I."/>
            <person name="Merrow M."/>
            <person name="Brachmann A."/>
            <person name="Hughes D.P."/>
        </authorList>
    </citation>
    <scope>NUCLEOTIDE SEQUENCE [LARGE SCALE GENOMIC DNA]</scope>
    <source>
        <strain evidence="11 12">SC16a</strain>
    </source>
</reference>
<accession>A0A2A9PLR2</accession>
<keyword evidence="7 10" id="KW-0472">Membrane</keyword>
<comment type="subcellular location">
    <subcellularLocation>
        <location evidence="1">Endoplasmic reticulum membrane</location>
        <topology evidence="1">Multi-pass membrane protein</topology>
    </subcellularLocation>
</comment>
<comment type="caution">
    <text evidence="11">The sequence shown here is derived from an EMBL/GenBank/DDBJ whole genome shotgun (WGS) entry which is preliminary data.</text>
</comment>
<dbReference type="AlphaFoldDB" id="A0A2A9PLR2"/>
<evidence type="ECO:0000256" key="7">
    <source>
        <dbReference type="ARBA" id="ARBA00023136"/>
    </source>
</evidence>
<dbReference type="OrthoDB" id="29558at2759"/>
<dbReference type="InterPro" id="IPR009582">
    <property type="entry name" value="Spc2/SPCS2"/>
</dbReference>
<comment type="function">
    <text evidence="8">Component of the signal peptidase complex (SPC) which catalyzes the cleavage of N-terminal signal sequences from nascent proteins as they are translocated into the lumen of the endoplasmic reticulum. Enhances the enzymatic activity of SPC and facilitates the interactions between different components of the translocation site.</text>
</comment>
<keyword evidence="12" id="KW-1185">Reference proteome</keyword>
<evidence type="ECO:0000313" key="12">
    <source>
        <dbReference type="Proteomes" id="UP000037136"/>
    </source>
</evidence>
<feature type="region of interest" description="Disordered" evidence="9">
    <location>
        <begin position="204"/>
        <end position="228"/>
    </location>
</feature>
<evidence type="ECO:0000256" key="2">
    <source>
        <dbReference type="ARBA" id="ARBA00007324"/>
    </source>
</evidence>
<reference evidence="11 12" key="2">
    <citation type="journal article" date="2017" name="Sci. Rep.">
        <title>Ant-infecting Ophiocordyceps genomes reveal a high diversity of potential behavioral manipulation genes and a possible major role for enterotoxins.</title>
        <authorList>
            <person name="de Bekker C."/>
            <person name="Ohm R.A."/>
            <person name="Evans H.C."/>
            <person name="Brachmann A."/>
            <person name="Hughes D.P."/>
        </authorList>
    </citation>
    <scope>NUCLEOTIDE SEQUENCE [LARGE SCALE GENOMIC DNA]</scope>
    <source>
        <strain evidence="11 12">SC16a</strain>
    </source>
</reference>
<sequence length="228" mass="24411">MAATEKISVYNLADLKNTSDDAIPNYLNSLRFKQSHFLTDVRLALGYGAFAIAAAAFLWDYRFGFDATKVYTAAAVAVYTIVNTALTIWITRVEKGVVYRGVSPSGEELSIATSVTKNDPTYRLTVSISSRGAALNILEFTAPFASFFDETGRFVVKPFQELLASSVPQIGKLDPKRAASSKAASQDLLDADPDLLDAVLAAEPAQATSSVTDAASAKSGGKRRKPAK</sequence>
<dbReference type="PANTHER" id="PTHR13085:SF0">
    <property type="entry name" value="SIGNAL PEPTIDASE COMPLEX SUBUNIT 2"/>
    <property type="match status" value="1"/>
</dbReference>
<name>A0A2A9PLR2_OPHUN</name>
<dbReference type="STRING" id="268505.A0A2A9PLR2"/>
<dbReference type="EMBL" id="LAZP02000056">
    <property type="protein sequence ID" value="PFH61756.1"/>
    <property type="molecule type" value="Genomic_DNA"/>
</dbReference>
<evidence type="ECO:0000256" key="8">
    <source>
        <dbReference type="ARBA" id="ARBA00045608"/>
    </source>
</evidence>
<dbReference type="PANTHER" id="PTHR13085">
    <property type="entry name" value="MICROSOMAL SIGNAL PEPTIDASE 25 KDA SUBUNIT"/>
    <property type="match status" value="1"/>
</dbReference>
<dbReference type="Proteomes" id="UP000037136">
    <property type="component" value="Unassembled WGS sequence"/>
</dbReference>
<evidence type="ECO:0000256" key="6">
    <source>
        <dbReference type="ARBA" id="ARBA00022989"/>
    </source>
</evidence>
<evidence type="ECO:0000256" key="10">
    <source>
        <dbReference type="SAM" id="Phobius"/>
    </source>
</evidence>